<keyword evidence="10" id="KW-1185">Reference proteome</keyword>
<gene>
    <name evidence="9" type="ORF">D9619_002199</name>
</gene>
<feature type="transmembrane region" description="Helical" evidence="7">
    <location>
        <begin position="116"/>
        <end position="136"/>
    </location>
</feature>
<feature type="transmembrane region" description="Helical" evidence="7">
    <location>
        <begin position="12"/>
        <end position="34"/>
    </location>
</feature>
<evidence type="ECO:0000256" key="3">
    <source>
        <dbReference type="ARBA" id="ARBA00022989"/>
    </source>
</evidence>
<dbReference type="InterPro" id="IPR049326">
    <property type="entry name" value="Rhodopsin_dom_fungi"/>
</dbReference>
<evidence type="ECO:0000256" key="1">
    <source>
        <dbReference type="ARBA" id="ARBA00004141"/>
    </source>
</evidence>
<name>A0A8H5BH04_9AGAR</name>
<dbReference type="PANTHER" id="PTHR33048:SF47">
    <property type="entry name" value="INTEGRAL MEMBRANE PROTEIN-RELATED"/>
    <property type="match status" value="1"/>
</dbReference>
<feature type="transmembrane region" description="Helical" evidence="7">
    <location>
        <begin position="166"/>
        <end position="188"/>
    </location>
</feature>
<evidence type="ECO:0000256" key="7">
    <source>
        <dbReference type="SAM" id="Phobius"/>
    </source>
</evidence>
<feature type="transmembrane region" description="Helical" evidence="7">
    <location>
        <begin position="200"/>
        <end position="226"/>
    </location>
</feature>
<dbReference type="OrthoDB" id="3229610at2759"/>
<feature type="transmembrane region" description="Helical" evidence="7">
    <location>
        <begin position="46"/>
        <end position="65"/>
    </location>
</feature>
<dbReference type="Proteomes" id="UP000567179">
    <property type="component" value="Unassembled WGS sequence"/>
</dbReference>
<evidence type="ECO:0000313" key="9">
    <source>
        <dbReference type="EMBL" id="KAF5322893.1"/>
    </source>
</evidence>
<keyword evidence="3 7" id="KW-1133">Transmembrane helix</keyword>
<dbReference type="InterPro" id="IPR052337">
    <property type="entry name" value="SAT4-like"/>
</dbReference>
<evidence type="ECO:0000256" key="4">
    <source>
        <dbReference type="ARBA" id="ARBA00023136"/>
    </source>
</evidence>
<evidence type="ECO:0000259" key="8">
    <source>
        <dbReference type="Pfam" id="PF20684"/>
    </source>
</evidence>
<dbReference type="EMBL" id="JAACJJ010000028">
    <property type="protein sequence ID" value="KAF5322893.1"/>
    <property type="molecule type" value="Genomic_DNA"/>
</dbReference>
<accession>A0A8H5BH04</accession>
<feature type="domain" description="Rhodopsin" evidence="8">
    <location>
        <begin position="30"/>
        <end position="256"/>
    </location>
</feature>
<evidence type="ECO:0000256" key="2">
    <source>
        <dbReference type="ARBA" id="ARBA00022692"/>
    </source>
</evidence>
<sequence length="348" mass="38479">MPVQVPHQSYIVWKVCVTILHCVAIAVSAFRIWLRYRSSRVWWDDYLVVVPMLFDIFYCVTLLAIPPPGPSLESIVKASNYWLSLFPSFTVAWLTRICFLLLLARLFPPRHIYRRITLGLTAIFSLTYLTLIALSVPRCDGVHLVPPPGSLGKRCKMAQKISARLVFGLTTDLLSDLILVVWPLLMLYRVKLSRPKDRPLVIVSLGCSIFTFLLIVAIVVFSWGPITIDNNYYIVVCMLAHMTAAVSLIACNMPVVACAAYRALQRARGVPLGTVVEMPDASNIHNPGGQSGPALYSSSSSVSKGTSTGDSRLTYEDLTRISMSFEMSDISCTSPTTTPDPNQNSSGN</sequence>
<dbReference type="AlphaFoldDB" id="A0A8H5BH04"/>
<evidence type="ECO:0000256" key="5">
    <source>
        <dbReference type="ARBA" id="ARBA00038359"/>
    </source>
</evidence>
<keyword evidence="4 7" id="KW-0472">Membrane</keyword>
<feature type="transmembrane region" description="Helical" evidence="7">
    <location>
        <begin position="85"/>
        <end position="104"/>
    </location>
</feature>
<feature type="region of interest" description="Disordered" evidence="6">
    <location>
        <begin position="283"/>
        <end position="311"/>
    </location>
</feature>
<evidence type="ECO:0000256" key="6">
    <source>
        <dbReference type="SAM" id="MobiDB-lite"/>
    </source>
</evidence>
<feature type="transmembrane region" description="Helical" evidence="7">
    <location>
        <begin position="232"/>
        <end position="261"/>
    </location>
</feature>
<proteinExistence type="inferred from homology"/>
<feature type="compositionally biased region" description="Low complexity" evidence="6">
    <location>
        <begin position="292"/>
        <end position="311"/>
    </location>
</feature>
<protein>
    <recommendedName>
        <fullName evidence="8">Rhodopsin domain-containing protein</fullName>
    </recommendedName>
</protein>
<keyword evidence="2 7" id="KW-0812">Transmembrane</keyword>
<comment type="similarity">
    <text evidence="5">Belongs to the SAT4 family.</text>
</comment>
<reference evidence="9 10" key="1">
    <citation type="journal article" date="2020" name="ISME J.">
        <title>Uncovering the hidden diversity of litter-decomposition mechanisms in mushroom-forming fungi.</title>
        <authorList>
            <person name="Floudas D."/>
            <person name="Bentzer J."/>
            <person name="Ahren D."/>
            <person name="Johansson T."/>
            <person name="Persson P."/>
            <person name="Tunlid A."/>
        </authorList>
    </citation>
    <scope>NUCLEOTIDE SEQUENCE [LARGE SCALE GENOMIC DNA]</scope>
    <source>
        <strain evidence="9 10">CBS 101986</strain>
    </source>
</reference>
<dbReference type="GO" id="GO:0016020">
    <property type="term" value="C:membrane"/>
    <property type="evidence" value="ECO:0007669"/>
    <property type="project" value="UniProtKB-SubCell"/>
</dbReference>
<dbReference type="Pfam" id="PF20684">
    <property type="entry name" value="Fung_rhodopsin"/>
    <property type="match status" value="1"/>
</dbReference>
<comment type="caution">
    <text evidence="9">The sequence shown here is derived from an EMBL/GenBank/DDBJ whole genome shotgun (WGS) entry which is preliminary data.</text>
</comment>
<evidence type="ECO:0000313" key="10">
    <source>
        <dbReference type="Proteomes" id="UP000567179"/>
    </source>
</evidence>
<feature type="region of interest" description="Disordered" evidence="6">
    <location>
        <begin position="326"/>
        <end position="348"/>
    </location>
</feature>
<dbReference type="PANTHER" id="PTHR33048">
    <property type="entry name" value="PTH11-LIKE INTEGRAL MEMBRANE PROTEIN (AFU_ORTHOLOGUE AFUA_5G11245)"/>
    <property type="match status" value="1"/>
</dbReference>
<organism evidence="9 10">
    <name type="scientific">Psilocybe cf. subviscida</name>
    <dbReference type="NCBI Taxonomy" id="2480587"/>
    <lineage>
        <taxon>Eukaryota</taxon>
        <taxon>Fungi</taxon>
        <taxon>Dikarya</taxon>
        <taxon>Basidiomycota</taxon>
        <taxon>Agaricomycotina</taxon>
        <taxon>Agaricomycetes</taxon>
        <taxon>Agaricomycetidae</taxon>
        <taxon>Agaricales</taxon>
        <taxon>Agaricineae</taxon>
        <taxon>Strophariaceae</taxon>
        <taxon>Psilocybe</taxon>
    </lineage>
</organism>
<feature type="compositionally biased region" description="Polar residues" evidence="6">
    <location>
        <begin position="330"/>
        <end position="348"/>
    </location>
</feature>
<comment type="subcellular location">
    <subcellularLocation>
        <location evidence="1">Membrane</location>
        <topology evidence="1">Multi-pass membrane protein</topology>
    </subcellularLocation>
</comment>